<protein>
    <submittedName>
        <fullName evidence="3">Tetratricopeptide repeat protein</fullName>
    </submittedName>
</protein>
<reference evidence="3" key="1">
    <citation type="submission" date="2022-01" db="EMBL/GenBank/DDBJ databases">
        <title>Colwellia maritima, isolated from seawater.</title>
        <authorList>
            <person name="Kristyanto S."/>
            <person name="Jung J."/>
            <person name="Jeon C.O."/>
        </authorList>
    </citation>
    <scope>NUCLEOTIDE SEQUENCE</scope>
    <source>
        <strain evidence="3">MSW7</strain>
    </source>
</reference>
<keyword evidence="2" id="KW-0732">Signal</keyword>
<dbReference type="Pfam" id="PF13424">
    <property type="entry name" value="TPR_12"/>
    <property type="match status" value="1"/>
</dbReference>
<gene>
    <name evidence="3" type="ORF">L3081_22720</name>
</gene>
<dbReference type="SUPFAM" id="SSF48452">
    <property type="entry name" value="TPR-like"/>
    <property type="match status" value="1"/>
</dbReference>
<feature type="chain" id="PRO_5045839754" evidence="2">
    <location>
        <begin position="21"/>
        <end position="137"/>
    </location>
</feature>
<comment type="caution">
    <text evidence="3">The sequence shown here is derived from an EMBL/GenBank/DDBJ whole genome shotgun (WGS) entry which is preliminary data.</text>
</comment>
<name>A0ABS9X629_9GAMM</name>
<dbReference type="SMART" id="SM00028">
    <property type="entry name" value="TPR"/>
    <property type="match status" value="2"/>
</dbReference>
<dbReference type="Gene3D" id="1.25.40.10">
    <property type="entry name" value="Tetratricopeptide repeat domain"/>
    <property type="match status" value="1"/>
</dbReference>
<keyword evidence="4" id="KW-1185">Reference proteome</keyword>
<evidence type="ECO:0000256" key="2">
    <source>
        <dbReference type="SAM" id="SignalP"/>
    </source>
</evidence>
<dbReference type="RefSeq" id="WP_242288556.1">
    <property type="nucleotide sequence ID" value="NZ_JAKKSL010000006.1"/>
</dbReference>
<feature type="repeat" description="TPR" evidence="1">
    <location>
        <begin position="98"/>
        <end position="131"/>
    </location>
</feature>
<sequence>MRRKLLLSIFLFSIALNVQALSIDDQVAEIQKLEDKSIVVNRLSKLLSNNLLSHSQRLNILLVQGRSYLMLSDLQKALITIQEAKVLATQENFPLQQAQVNKLLGIVFYYQGQYEQALSAYQSALDFFKYHTHTVLT</sequence>
<proteinExistence type="predicted"/>
<dbReference type="Proteomes" id="UP001139646">
    <property type="component" value="Unassembled WGS sequence"/>
</dbReference>
<keyword evidence="1" id="KW-0802">TPR repeat</keyword>
<dbReference type="EMBL" id="JAKKSL010000006">
    <property type="protein sequence ID" value="MCI2285674.1"/>
    <property type="molecule type" value="Genomic_DNA"/>
</dbReference>
<evidence type="ECO:0000313" key="4">
    <source>
        <dbReference type="Proteomes" id="UP001139646"/>
    </source>
</evidence>
<evidence type="ECO:0000256" key="1">
    <source>
        <dbReference type="PROSITE-ProRule" id="PRU00339"/>
    </source>
</evidence>
<accession>A0ABS9X629</accession>
<evidence type="ECO:0000313" key="3">
    <source>
        <dbReference type="EMBL" id="MCI2285674.1"/>
    </source>
</evidence>
<dbReference type="InterPro" id="IPR019734">
    <property type="entry name" value="TPR_rpt"/>
</dbReference>
<dbReference type="InterPro" id="IPR011990">
    <property type="entry name" value="TPR-like_helical_dom_sf"/>
</dbReference>
<feature type="signal peptide" evidence="2">
    <location>
        <begin position="1"/>
        <end position="20"/>
    </location>
</feature>
<organism evidence="3 4">
    <name type="scientific">Colwellia maritima</name>
    <dbReference type="NCBI Taxonomy" id="2912588"/>
    <lineage>
        <taxon>Bacteria</taxon>
        <taxon>Pseudomonadati</taxon>
        <taxon>Pseudomonadota</taxon>
        <taxon>Gammaproteobacteria</taxon>
        <taxon>Alteromonadales</taxon>
        <taxon>Colwelliaceae</taxon>
        <taxon>Colwellia</taxon>
    </lineage>
</organism>
<dbReference type="PROSITE" id="PS50005">
    <property type="entry name" value="TPR"/>
    <property type="match status" value="1"/>
</dbReference>